<name>A0A6A6DLS7_9PEZI</name>
<organism evidence="2 3">
    <name type="scientific">Zopfia rhizophila CBS 207.26</name>
    <dbReference type="NCBI Taxonomy" id="1314779"/>
    <lineage>
        <taxon>Eukaryota</taxon>
        <taxon>Fungi</taxon>
        <taxon>Dikarya</taxon>
        <taxon>Ascomycota</taxon>
        <taxon>Pezizomycotina</taxon>
        <taxon>Dothideomycetes</taxon>
        <taxon>Dothideomycetes incertae sedis</taxon>
        <taxon>Zopfiaceae</taxon>
        <taxon>Zopfia</taxon>
    </lineage>
</organism>
<dbReference type="OrthoDB" id="3795297at2759"/>
<keyword evidence="1" id="KW-0812">Transmembrane</keyword>
<reference evidence="2" key="1">
    <citation type="journal article" date="2020" name="Stud. Mycol.">
        <title>101 Dothideomycetes genomes: a test case for predicting lifestyles and emergence of pathogens.</title>
        <authorList>
            <person name="Haridas S."/>
            <person name="Albert R."/>
            <person name="Binder M."/>
            <person name="Bloem J."/>
            <person name="Labutti K."/>
            <person name="Salamov A."/>
            <person name="Andreopoulos B."/>
            <person name="Baker S."/>
            <person name="Barry K."/>
            <person name="Bills G."/>
            <person name="Bluhm B."/>
            <person name="Cannon C."/>
            <person name="Castanera R."/>
            <person name="Culley D."/>
            <person name="Daum C."/>
            <person name="Ezra D."/>
            <person name="Gonzalez J."/>
            <person name="Henrissat B."/>
            <person name="Kuo A."/>
            <person name="Liang C."/>
            <person name="Lipzen A."/>
            <person name="Lutzoni F."/>
            <person name="Magnuson J."/>
            <person name="Mondo S."/>
            <person name="Nolan M."/>
            <person name="Ohm R."/>
            <person name="Pangilinan J."/>
            <person name="Park H.-J."/>
            <person name="Ramirez L."/>
            <person name="Alfaro M."/>
            <person name="Sun H."/>
            <person name="Tritt A."/>
            <person name="Yoshinaga Y."/>
            <person name="Zwiers L.-H."/>
            <person name="Turgeon B."/>
            <person name="Goodwin S."/>
            <person name="Spatafora J."/>
            <person name="Crous P."/>
            <person name="Grigoriev I."/>
        </authorList>
    </citation>
    <scope>NUCLEOTIDE SEQUENCE</scope>
    <source>
        <strain evidence="2">CBS 207.26</strain>
    </source>
</reference>
<proteinExistence type="predicted"/>
<evidence type="ECO:0000313" key="2">
    <source>
        <dbReference type="EMBL" id="KAF2179179.1"/>
    </source>
</evidence>
<dbReference type="PANTHER" id="PTHR35394">
    <property type="entry name" value="DUF3176 DOMAIN-CONTAINING PROTEIN"/>
    <property type="match status" value="1"/>
</dbReference>
<keyword evidence="1" id="KW-1133">Transmembrane helix</keyword>
<evidence type="ECO:0000313" key="3">
    <source>
        <dbReference type="Proteomes" id="UP000800200"/>
    </source>
</evidence>
<accession>A0A6A6DLS7</accession>
<dbReference type="EMBL" id="ML994669">
    <property type="protein sequence ID" value="KAF2179179.1"/>
    <property type="molecule type" value="Genomic_DNA"/>
</dbReference>
<dbReference type="Proteomes" id="UP000800200">
    <property type="component" value="Unassembled WGS sequence"/>
</dbReference>
<protein>
    <submittedName>
        <fullName evidence="2">Uncharacterized protein</fullName>
    </submittedName>
</protein>
<dbReference type="PANTHER" id="PTHR35394:SF5">
    <property type="entry name" value="DUF3176 DOMAIN-CONTAINING PROTEIN"/>
    <property type="match status" value="1"/>
</dbReference>
<evidence type="ECO:0000256" key="1">
    <source>
        <dbReference type="SAM" id="Phobius"/>
    </source>
</evidence>
<feature type="transmembrane region" description="Helical" evidence="1">
    <location>
        <begin position="114"/>
        <end position="136"/>
    </location>
</feature>
<sequence length="199" mass="22385">MESLSIQMSSIFNTSAFFSNMNRTDIRYSNEWGPRLTSAVFGGDSDTAPDCPVERRGNGWQNPNPYVLIREYGFQTTLAGIANSLSDAFRYDHRLSQDVFGTYTYQETALLVDFRWFILPAVLYGIVAVFFAATMFTTRNTPMWKSSPLPLLHAMREDGGVGSGDRVRKEAKGSRMKLRRAATGWQLVEGTEARKRGSL</sequence>
<dbReference type="AlphaFoldDB" id="A0A6A6DLS7"/>
<keyword evidence="3" id="KW-1185">Reference proteome</keyword>
<keyword evidence="1" id="KW-0472">Membrane</keyword>
<gene>
    <name evidence="2" type="ORF">K469DRAFT_320237</name>
</gene>